<evidence type="ECO:0000313" key="2">
    <source>
        <dbReference type="EMBL" id="KAJ1358878.1"/>
    </source>
</evidence>
<dbReference type="AlphaFoldDB" id="A0AAD5N222"/>
<dbReference type="Proteomes" id="UP001196413">
    <property type="component" value="Unassembled WGS sequence"/>
</dbReference>
<proteinExistence type="predicted"/>
<evidence type="ECO:0000313" key="1">
    <source>
        <dbReference type="EMBL" id="KAJ1358561.1"/>
    </source>
</evidence>
<evidence type="ECO:0008006" key="5">
    <source>
        <dbReference type="Google" id="ProtNLM"/>
    </source>
</evidence>
<name>A0AAD5N222_PARTN</name>
<evidence type="ECO:0000313" key="4">
    <source>
        <dbReference type="Proteomes" id="UP001196413"/>
    </source>
</evidence>
<dbReference type="EMBL" id="JAHQIW010003504">
    <property type="protein sequence ID" value="KAJ1358878.1"/>
    <property type="molecule type" value="Genomic_DNA"/>
</dbReference>
<dbReference type="EMBL" id="JAHQIW010003403">
    <property type="protein sequence ID" value="KAJ1358561.1"/>
    <property type="molecule type" value="Genomic_DNA"/>
</dbReference>
<evidence type="ECO:0000313" key="3">
    <source>
        <dbReference type="EMBL" id="KAJ1364480.1"/>
    </source>
</evidence>
<sequence length="99" mass="11132">MHIWRAGKNTIETARKINAAWIDDTDAKRTARKWFVKCKAGENSLKDQSHPGRPQGADHQAVLEVGEENPLMKYPMLAQEFSSAPRSGVIDVDGEHLDY</sequence>
<organism evidence="1 4">
    <name type="scientific">Parelaphostrongylus tenuis</name>
    <name type="common">Meningeal worm</name>
    <dbReference type="NCBI Taxonomy" id="148309"/>
    <lineage>
        <taxon>Eukaryota</taxon>
        <taxon>Metazoa</taxon>
        <taxon>Ecdysozoa</taxon>
        <taxon>Nematoda</taxon>
        <taxon>Chromadorea</taxon>
        <taxon>Rhabditida</taxon>
        <taxon>Rhabditina</taxon>
        <taxon>Rhabditomorpha</taxon>
        <taxon>Strongyloidea</taxon>
        <taxon>Metastrongylidae</taxon>
        <taxon>Parelaphostrongylus</taxon>
    </lineage>
</organism>
<reference evidence="1" key="1">
    <citation type="submission" date="2021-06" db="EMBL/GenBank/DDBJ databases">
        <title>Parelaphostrongylus tenuis whole genome reference sequence.</title>
        <authorList>
            <person name="Garwood T.J."/>
            <person name="Larsen P.A."/>
            <person name="Fountain-Jones N.M."/>
            <person name="Garbe J.R."/>
            <person name="Macchietto M.G."/>
            <person name="Kania S.A."/>
            <person name="Gerhold R.W."/>
            <person name="Richards J.E."/>
            <person name="Wolf T.M."/>
        </authorList>
    </citation>
    <scope>NUCLEOTIDE SEQUENCE</scope>
    <source>
        <strain evidence="1">MNPRO001-30</strain>
        <tissue evidence="1">Meninges</tissue>
    </source>
</reference>
<gene>
    <name evidence="1" type="ORF">KIN20_017024</name>
    <name evidence="2" type="ORF">KIN20_017431</name>
    <name evidence="3" type="ORF">KIN20_024583</name>
</gene>
<dbReference type="EMBL" id="JAHQIW010004986">
    <property type="protein sequence ID" value="KAJ1364480.1"/>
    <property type="molecule type" value="Genomic_DNA"/>
</dbReference>
<protein>
    <recommendedName>
        <fullName evidence="5">Mos1 transposase HTH domain-containing protein</fullName>
    </recommendedName>
</protein>
<keyword evidence="4" id="KW-1185">Reference proteome</keyword>
<comment type="caution">
    <text evidence="1">The sequence shown here is derived from an EMBL/GenBank/DDBJ whole genome shotgun (WGS) entry which is preliminary data.</text>
</comment>
<accession>A0AAD5N222</accession>